<evidence type="ECO:0000313" key="3">
    <source>
        <dbReference type="Proteomes" id="UP000091820"/>
    </source>
</evidence>
<keyword evidence="3" id="KW-1185">Reference proteome</keyword>
<reference evidence="3" key="1">
    <citation type="submission" date="2014-03" db="EMBL/GenBank/DDBJ databases">
        <authorList>
            <person name="Aksoy S."/>
            <person name="Warren W."/>
            <person name="Wilson R.K."/>
        </authorList>
    </citation>
    <scope>NUCLEOTIDE SEQUENCE [LARGE SCALE GENOMIC DNA]</scope>
    <source>
        <strain evidence="3">IAEA</strain>
    </source>
</reference>
<protein>
    <submittedName>
        <fullName evidence="2">Uncharacterized protein</fullName>
    </submittedName>
</protein>
<sequence>MYLTPSLIGGWDKLENFDHYHLIIFALLVVICAFEGVVLKVTLQTFLHNRPYIDSGDSSEYEEDTYYEEESNMISFNRRTFYSELGQEQQQRQPINGKCFVL</sequence>
<organism evidence="2 3">
    <name type="scientific">Glossina brevipalpis</name>
    <dbReference type="NCBI Taxonomy" id="37001"/>
    <lineage>
        <taxon>Eukaryota</taxon>
        <taxon>Metazoa</taxon>
        <taxon>Ecdysozoa</taxon>
        <taxon>Arthropoda</taxon>
        <taxon>Hexapoda</taxon>
        <taxon>Insecta</taxon>
        <taxon>Pterygota</taxon>
        <taxon>Neoptera</taxon>
        <taxon>Endopterygota</taxon>
        <taxon>Diptera</taxon>
        <taxon>Brachycera</taxon>
        <taxon>Muscomorpha</taxon>
        <taxon>Hippoboscoidea</taxon>
        <taxon>Glossinidae</taxon>
        <taxon>Glossina</taxon>
    </lineage>
</organism>
<keyword evidence="1" id="KW-1133">Transmembrane helix</keyword>
<evidence type="ECO:0000313" key="2">
    <source>
        <dbReference type="EnsemblMetazoa" id="GBRI025466-PA"/>
    </source>
</evidence>
<dbReference type="EnsemblMetazoa" id="GBRI025466-RA">
    <property type="protein sequence ID" value="GBRI025466-PA"/>
    <property type="gene ID" value="GBRI025466"/>
</dbReference>
<accession>A0A1A9WMV3</accession>
<keyword evidence="1" id="KW-0812">Transmembrane</keyword>
<dbReference type="VEuPathDB" id="VectorBase:GBRI025466"/>
<name>A0A1A9WMV3_9MUSC</name>
<reference evidence="2" key="2">
    <citation type="submission" date="2020-05" db="UniProtKB">
        <authorList>
            <consortium name="EnsemblMetazoa"/>
        </authorList>
    </citation>
    <scope>IDENTIFICATION</scope>
    <source>
        <strain evidence="2">IAEA</strain>
    </source>
</reference>
<dbReference type="Proteomes" id="UP000091820">
    <property type="component" value="Unassembled WGS sequence"/>
</dbReference>
<evidence type="ECO:0000256" key="1">
    <source>
        <dbReference type="SAM" id="Phobius"/>
    </source>
</evidence>
<dbReference type="AlphaFoldDB" id="A0A1A9WMV3"/>
<feature type="transmembrane region" description="Helical" evidence="1">
    <location>
        <begin position="20"/>
        <end position="43"/>
    </location>
</feature>
<keyword evidence="1" id="KW-0472">Membrane</keyword>
<proteinExistence type="predicted"/>